<proteinExistence type="predicted"/>
<feature type="region of interest" description="Disordered" evidence="1">
    <location>
        <begin position="40"/>
        <end position="115"/>
    </location>
</feature>
<feature type="compositionally biased region" description="Acidic residues" evidence="1">
    <location>
        <begin position="69"/>
        <end position="82"/>
    </location>
</feature>
<dbReference type="AlphaFoldDB" id="A0A5J6Z5X3"/>
<feature type="compositionally biased region" description="Polar residues" evidence="1">
    <location>
        <begin position="1"/>
        <end position="14"/>
    </location>
</feature>
<sequence length="198" mass="20403" precursor="true">MTLNSPRGTATPTGVTRRGARPLRTLLVAAAATTLFGLTACGDDSTVDNSQSEVAIPSVSESAKPSDSAAEESGDAETSDSEASDRNNPAPAPEDSGAEEVESIPELSNRTPEDEDYLNKLREGGIDLGKVDAANAPGGIEDQLIAAARGFCQTEEAGSPDVFTALAAGQLKTQGVIDREPQELQPIIVDAARSAYCG</sequence>
<evidence type="ECO:0000259" key="2">
    <source>
        <dbReference type="Pfam" id="PF05305"/>
    </source>
</evidence>
<feature type="region of interest" description="Disordered" evidence="1">
    <location>
        <begin position="1"/>
        <end position="22"/>
    </location>
</feature>
<dbReference type="InterPro" id="IPR007969">
    <property type="entry name" value="DUF732"/>
</dbReference>
<name>A0A5J6Z5X3_9CORY</name>
<dbReference type="EMBL" id="CP045032">
    <property type="protein sequence ID" value="QFQ01602.1"/>
    <property type="molecule type" value="Genomic_DNA"/>
</dbReference>
<dbReference type="KEGG" id="cuo:CUROG_01005"/>
<gene>
    <name evidence="3" type="ORF">CUROG_01005</name>
</gene>
<dbReference type="Pfam" id="PF05305">
    <property type="entry name" value="DUF732"/>
    <property type="match status" value="1"/>
</dbReference>
<organism evidence="3 4">
    <name type="scientific">Corynebacterium urogenitale</name>
    <dbReference type="NCBI Taxonomy" id="2487892"/>
    <lineage>
        <taxon>Bacteria</taxon>
        <taxon>Bacillati</taxon>
        <taxon>Actinomycetota</taxon>
        <taxon>Actinomycetes</taxon>
        <taxon>Mycobacteriales</taxon>
        <taxon>Corynebacteriaceae</taxon>
        <taxon>Corynebacterium</taxon>
    </lineage>
</organism>
<dbReference type="OrthoDB" id="4426693at2"/>
<evidence type="ECO:0000256" key="1">
    <source>
        <dbReference type="SAM" id="MobiDB-lite"/>
    </source>
</evidence>
<evidence type="ECO:0000313" key="4">
    <source>
        <dbReference type="Proteomes" id="UP000326711"/>
    </source>
</evidence>
<reference evidence="4" key="1">
    <citation type="submission" date="2019-10" db="EMBL/GenBank/DDBJ databases">
        <title>Complete genome sequence of Corynebacterium urogenitalis DSM 108747, isolated from the genital tract of a cow.</title>
        <authorList>
            <person name="Ruckert C."/>
            <person name="Ballas P."/>
            <person name="Wagener K."/>
            <person name="Drillich M."/>
            <person name="Kaempfer P."/>
            <person name="Busse H.-J."/>
            <person name="Ehling-Schulz M."/>
        </authorList>
    </citation>
    <scope>NUCLEOTIDE SEQUENCE [LARGE SCALE GENOMIC DNA]</scope>
    <source>
        <strain evidence="4">LMM 1652</strain>
    </source>
</reference>
<evidence type="ECO:0000313" key="3">
    <source>
        <dbReference type="EMBL" id="QFQ01602.1"/>
    </source>
</evidence>
<feature type="compositionally biased region" description="Polar residues" evidence="1">
    <location>
        <begin position="47"/>
        <end position="65"/>
    </location>
</feature>
<protein>
    <recommendedName>
        <fullName evidence="2">DUF732 domain-containing protein</fullName>
    </recommendedName>
</protein>
<dbReference type="Proteomes" id="UP000326711">
    <property type="component" value="Chromosome"/>
</dbReference>
<feature type="domain" description="DUF732" evidence="2">
    <location>
        <begin position="114"/>
        <end position="197"/>
    </location>
</feature>
<dbReference type="RefSeq" id="WP_151902082.1">
    <property type="nucleotide sequence ID" value="NZ_CP045032.1"/>
</dbReference>
<accession>A0A5J6Z5X3</accession>
<keyword evidence="4" id="KW-1185">Reference proteome</keyword>